<keyword evidence="6" id="KW-0645">Protease</keyword>
<feature type="domain" description="LD-carboxypeptidase N-terminal" evidence="4">
    <location>
        <begin position="13"/>
        <end position="138"/>
    </location>
</feature>
<evidence type="ECO:0000256" key="2">
    <source>
        <dbReference type="ARBA" id="ARBA00022801"/>
    </source>
</evidence>
<comment type="caution">
    <text evidence="6">The sequence shown here is derived from an EMBL/GenBank/DDBJ whole genome shotgun (WGS) entry which is preliminary data.</text>
</comment>
<dbReference type="PANTHER" id="PTHR30237:SF4">
    <property type="entry name" value="LD-CARBOXYPEPTIDASE C-TERMINAL DOMAIN-CONTAINING PROTEIN"/>
    <property type="match status" value="1"/>
</dbReference>
<accession>A0A430AS41</accession>
<dbReference type="InterPro" id="IPR040449">
    <property type="entry name" value="Peptidase_S66_N"/>
</dbReference>
<sequence>MIKPKKLQIGDKVAIVSLSSGILGEDSCRHQLELGIKRLRQFGLAPVFMPNALKGTAYLENHPEARASDLKQAFKDDSIKGIICAIGGFDTYRILPYLMADAEFRLLVRSQPKLFSGFSDTTVNHLMFYRLGLTTYYGPAFLTDLAELADGMLPYTASWFKSYFHGADEIIASDIWYEERTDFSENAIGQPRVVHQECHGFELLQRGTRDFQGKLLGGCLESLYELLTDADTKAFCERYQIFPAISDWQNNILFIETSEVKPTPESFRMELLALKKAGIFDAVNGVIVGKPQNEAYYQEYRRILLETVADASLPILYNVNFGHAYPRCVVPYGISAAVAKNGKKIVFNEPLFAD</sequence>
<protein>
    <submittedName>
        <fullName evidence="6">Carboxypeptidase</fullName>
    </submittedName>
</protein>
<dbReference type="CDD" id="cd07062">
    <property type="entry name" value="Peptidase_S66_mccF_like"/>
    <property type="match status" value="1"/>
</dbReference>
<evidence type="ECO:0000256" key="1">
    <source>
        <dbReference type="ARBA" id="ARBA00010233"/>
    </source>
</evidence>
<gene>
    <name evidence="6" type="ORF">CBF27_09305</name>
</gene>
<dbReference type="Gene3D" id="3.40.50.10740">
    <property type="entry name" value="Class I glutamine amidotransferase-like"/>
    <property type="match status" value="1"/>
</dbReference>
<keyword evidence="7" id="KW-1185">Reference proteome</keyword>
<organism evidence="6 7">
    <name type="scientific">Vagococcus acidifermentans</name>
    <dbReference type="NCBI Taxonomy" id="564710"/>
    <lineage>
        <taxon>Bacteria</taxon>
        <taxon>Bacillati</taxon>
        <taxon>Bacillota</taxon>
        <taxon>Bacilli</taxon>
        <taxon>Lactobacillales</taxon>
        <taxon>Enterococcaceae</taxon>
        <taxon>Vagococcus</taxon>
    </lineage>
</organism>
<dbReference type="GO" id="GO:0004180">
    <property type="term" value="F:carboxypeptidase activity"/>
    <property type="evidence" value="ECO:0007669"/>
    <property type="project" value="UniProtKB-KW"/>
</dbReference>
<name>A0A430AS41_9ENTE</name>
<keyword evidence="6" id="KW-0121">Carboxypeptidase</keyword>
<feature type="active site" description="Nucleophile" evidence="3">
    <location>
        <position position="119"/>
    </location>
</feature>
<evidence type="ECO:0000259" key="4">
    <source>
        <dbReference type="Pfam" id="PF02016"/>
    </source>
</evidence>
<keyword evidence="2" id="KW-0378">Hydrolase</keyword>
<dbReference type="Gene3D" id="3.50.30.60">
    <property type="entry name" value="LD-carboxypeptidase A C-terminal domain-like"/>
    <property type="match status" value="1"/>
</dbReference>
<dbReference type="Pfam" id="PF17676">
    <property type="entry name" value="Peptidase_S66C"/>
    <property type="match status" value="1"/>
</dbReference>
<feature type="active site" description="Charge relay system" evidence="3">
    <location>
        <position position="256"/>
    </location>
</feature>
<feature type="domain" description="LD-carboxypeptidase C-terminal" evidence="5">
    <location>
        <begin position="212"/>
        <end position="337"/>
    </location>
</feature>
<evidence type="ECO:0000259" key="5">
    <source>
        <dbReference type="Pfam" id="PF17676"/>
    </source>
</evidence>
<dbReference type="Proteomes" id="UP000286773">
    <property type="component" value="Unassembled WGS sequence"/>
</dbReference>
<dbReference type="InterPro" id="IPR027478">
    <property type="entry name" value="LdcA_N"/>
</dbReference>
<comment type="similarity">
    <text evidence="1">Belongs to the peptidase S66 family.</text>
</comment>
<dbReference type="RefSeq" id="WP_126814031.1">
    <property type="nucleotide sequence ID" value="NZ_NGKC01000010.1"/>
</dbReference>
<evidence type="ECO:0000256" key="3">
    <source>
        <dbReference type="PIRSR" id="PIRSR028757-1"/>
    </source>
</evidence>
<feature type="active site" description="Charge relay system" evidence="3">
    <location>
        <position position="323"/>
    </location>
</feature>
<dbReference type="PANTHER" id="PTHR30237">
    <property type="entry name" value="MURAMOYLTETRAPEPTIDE CARBOXYPEPTIDASE"/>
    <property type="match status" value="1"/>
</dbReference>
<proteinExistence type="inferred from homology"/>
<dbReference type="InterPro" id="IPR027461">
    <property type="entry name" value="Carboxypeptidase_A_C_sf"/>
</dbReference>
<dbReference type="InterPro" id="IPR040921">
    <property type="entry name" value="Peptidase_S66C"/>
</dbReference>
<dbReference type="SUPFAM" id="SSF141986">
    <property type="entry name" value="LD-carboxypeptidase A C-terminal domain-like"/>
    <property type="match status" value="1"/>
</dbReference>
<dbReference type="SUPFAM" id="SSF52317">
    <property type="entry name" value="Class I glutamine amidotransferase-like"/>
    <property type="match status" value="1"/>
</dbReference>
<dbReference type="InterPro" id="IPR029062">
    <property type="entry name" value="Class_I_gatase-like"/>
</dbReference>
<dbReference type="PIRSF" id="PIRSF028757">
    <property type="entry name" value="LD-carboxypeptidase"/>
    <property type="match status" value="1"/>
</dbReference>
<dbReference type="AlphaFoldDB" id="A0A430AS41"/>
<dbReference type="OrthoDB" id="9807329at2"/>
<dbReference type="InterPro" id="IPR003507">
    <property type="entry name" value="S66_fam"/>
</dbReference>
<dbReference type="EMBL" id="NGKC01000010">
    <property type="protein sequence ID" value="RSU10881.1"/>
    <property type="molecule type" value="Genomic_DNA"/>
</dbReference>
<evidence type="ECO:0000313" key="6">
    <source>
        <dbReference type="EMBL" id="RSU10881.1"/>
    </source>
</evidence>
<evidence type="ECO:0000313" key="7">
    <source>
        <dbReference type="Proteomes" id="UP000286773"/>
    </source>
</evidence>
<reference evidence="6 7" key="1">
    <citation type="submission" date="2017-05" db="EMBL/GenBank/DDBJ databases">
        <title>Vagococcus spp. assemblies.</title>
        <authorList>
            <person name="Gulvik C.A."/>
        </authorList>
    </citation>
    <scope>NUCLEOTIDE SEQUENCE [LARGE SCALE GENOMIC DNA]</scope>
    <source>
        <strain evidence="6 7">LMG 24798</strain>
    </source>
</reference>
<dbReference type="Pfam" id="PF02016">
    <property type="entry name" value="Peptidase_S66"/>
    <property type="match status" value="1"/>
</dbReference>